<organism evidence="2 3">
    <name type="scientific">Armillaria solidipes</name>
    <dbReference type="NCBI Taxonomy" id="1076256"/>
    <lineage>
        <taxon>Eukaryota</taxon>
        <taxon>Fungi</taxon>
        <taxon>Dikarya</taxon>
        <taxon>Basidiomycota</taxon>
        <taxon>Agaricomycotina</taxon>
        <taxon>Agaricomycetes</taxon>
        <taxon>Agaricomycetidae</taxon>
        <taxon>Agaricales</taxon>
        <taxon>Marasmiineae</taxon>
        <taxon>Physalacriaceae</taxon>
        <taxon>Armillaria</taxon>
    </lineage>
</organism>
<dbReference type="AlphaFoldDB" id="A0A2H3AUC3"/>
<protein>
    <submittedName>
        <fullName evidence="2">Uncharacterized protein</fullName>
    </submittedName>
</protein>
<sequence>MSNSAAQAILSLVSLVTRAGNVLRHPLEFNAQLLCVTEYFDEAAKVKSFIKLYYPSVLEELFFKEFEMVVDGCISHFNFHKTWDTMLQIESNCIKVSVSGRYSISGNQIVDALATLPPLRIRVDNDIQMSSAPFTPVLTTSKEVQTVPVSSDTASASASKNPEPEI</sequence>
<feature type="compositionally biased region" description="Polar residues" evidence="1">
    <location>
        <begin position="147"/>
        <end position="160"/>
    </location>
</feature>
<evidence type="ECO:0000256" key="1">
    <source>
        <dbReference type="SAM" id="MobiDB-lite"/>
    </source>
</evidence>
<reference evidence="3" key="1">
    <citation type="journal article" date="2017" name="Nat. Ecol. Evol.">
        <title>Genome expansion and lineage-specific genetic innovations in the forest pathogenic fungi Armillaria.</title>
        <authorList>
            <person name="Sipos G."/>
            <person name="Prasanna A.N."/>
            <person name="Walter M.C."/>
            <person name="O'Connor E."/>
            <person name="Balint B."/>
            <person name="Krizsan K."/>
            <person name="Kiss B."/>
            <person name="Hess J."/>
            <person name="Varga T."/>
            <person name="Slot J."/>
            <person name="Riley R."/>
            <person name="Boka B."/>
            <person name="Rigling D."/>
            <person name="Barry K."/>
            <person name="Lee J."/>
            <person name="Mihaltcheva S."/>
            <person name="LaButti K."/>
            <person name="Lipzen A."/>
            <person name="Waldron R."/>
            <person name="Moloney N.M."/>
            <person name="Sperisen C."/>
            <person name="Kredics L."/>
            <person name="Vagvoelgyi C."/>
            <person name="Patrignani A."/>
            <person name="Fitzpatrick D."/>
            <person name="Nagy I."/>
            <person name="Doyle S."/>
            <person name="Anderson J.B."/>
            <person name="Grigoriev I.V."/>
            <person name="Gueldener U."/>
            <person name="Muensterkoetter M."/>
            <person name="Nagy L.G."/>
        </authorList>
    </citation>
    <scope>NUCLEOTIDE SEQUENCE [LARGE SCALE GENOMIC DNA]</scope>
    <source>
        <strain evidence="3">28-4</strain>
    </source>
</reference>
<feature type="region of interest" description="Disordered" evidence="1">
    <location>
        <begin position="147"/>
        <end position="166"/>
    </location>
</feature>
<dbReference type="Proteomes" id="UP000218334">
    <property type="component" value="Unassembled WGS sequence"/>
</dbReference>
<evidence type="ECO:0000313" key="2">
    <source>
        <dbReference type="EMBL" id="PBK62359.1"/>
    </source>
</evidence>
<dbReference type="EMBL" id="KZ293467">
    <property type="protein sequence ID" value="PBK62359.1"/>
    <property type="molecule type" value="Genomic_DNA"/>
</dbReference>
<proteinExistence type="predicted"/>
<evidence type="ECO:0000313" key="3">
    <source>
        <dbReference type="Proteomes" id="UP000218334"/>
    </source>
</evidence>
<keyword evidence="3" id="KW-1185">Reference proteome</keyword>
<name>A0A2H3AUC3_9AGAR</name>
<gene>
    <name evidence="2" type="ORF">ARMSODRAFT_1024961</name>
</gene>
<accession>A0A2H3AUC3</accession>